<evidence type="ECO:0000313" key="4">
    <source>
        <dbReference type="EMBL" id="KRN21972.1"/>
    </source>
</evidence>
<dbReference type="PROSITE" id="PS50977">
    <property type="entry name" value="HTH_TETR_2"/>
    <property type="match status" value="1"/>
</dbReference>
<dbReference type="PANTHER" id="PTHR43479">
    <property type="entry name" value="ACREF/ENVCD OPERON REPRESSOR-RELATED"/>
    <property type="match status" value="1"/>
</dbReference>
<sequence length="182" mass="21413">MPTNAQLRNRRILADALMSLVEEKSFEKITVRDLCQRAHLNHSTFYRQYHNKYELLMDILPEFIENVFSGEWTNSEEMLRSILAWTEDNRIVVRNLLAEIDSMTTYRELLRAVSEQILSNPIQNTVTSTLADTINRMYFPKLVAENMATLMFQVVLQWADQSKFTEAKREAYIADVLRLFQL</sequence>
<accession>A0A0R2FB25</accession>
<comment type="caution">
    <text evidence="4">The sequence shown here is derived from an EMBL/GenBank/DDBJ whole genome shotgun (WGS) entry which is preliminary data.</text>
</comment>
<dbReference type="OrthoDB" id="9810250at2"/>
<dbReference type="InterPro" id="IPR001647">
    <property type="entry name" value="HTH_TetR"/>
</dbReference>
<dbReference type="InterPro" id="IPR009057">
    <property type="entry name" value="Homeodomain-like_sf"/>
</dbReference>
<proteinExistence type="predicted"/>
<dbReference type="Gene3D" id="1.10.357.10">
    <property type="entry name" value="Tetracycline Repressor, domain 2"/>
    <property type="match status" value="1"/>
</dbReference>
<feature type="domain" description="HTH tetR-type" evidence="3">
    <location>
        <begin position="7"/>
        <end position="67"/>
    </location>
</feature>
<dbReference type="PANTHER" id="PTHR43479:SF7">
    <property type="entry name" value="TETR-FAMILY TRANSCRIPTIONAL REGULATOR"/>
    <property type="match status" value="1"/>
</dbReference>
<gene>
    <name evidence="4" type="ORF">FD14_GL000854</name>
</gene>
<evidence type="ECO:0000313" key="5">
    <source>
        <dbReference type="Proteomes" id="UP000051442"/>
    </source>
</evidence>
<organism evidence="4 5">
    <name type="scientific">Secundilactobacillus similis DSM 23365 = JCM 2765</name>
    <dbReference type="NCBI Taxonomy" id="1423804"/>
    <lineage>
        <taxon>Bacteria</taxon>
        <taxon>Bacillati</taxon>
        <taxon>Bacillota</taxon>
        <taxon>Bacilli</taxon>
        <taxon>Lactobacillales</taxon>
        <taxon>Lactobacillaceae</taxon>
        <taxon>Secundilactobacillus</taxon>
    </lineage>
</organism>
<dbReference type="InterPro" id="IPR050624">
    <property type="entry name" value="HTH-type_Tx_Regulator"/>
</dbReference>
<dbReference type="STRING" id="1423804.FD14_GL000854"/>
<reference evidence="4 5" key="1">
    <citation type="journal article" date="2015" name="Genome Announc.">
        <title>Expanding the biotechnology potential of lactobacilli through comparative genomics of 213 strains and associated genera.</title>
        <authorList>
            <person name="Sun Z."/>
            <person name="Harris H.M."/>
            <person name="McCann A."/>
            <person name="Guo C."/>
            <person name="Argimon S."/>
            <person name="Zhang W."/>
            <person name="Yang X."/>
            <person name="Jeffery I.B."/>
            <person name="Cooney J.C."/>
            <person name="Kagawa T.F."/>
            <person name="Liu W."/>
            <person name="Song Y."/>
            <person name="Salvetti E."/>
            <person name="Wrobel A."/>
            <person name="Rasinkangas P."/>
            <person name="Parkhill J."/>
            <person name="Rea M.C."/>
            <person name="O'Sullivan O."/>
            <person name="Ritari J."/>
            <person name="Douillard F.P."/>
            <person name="Paul Ross R."/>
            <person name="Yang R."/>
            <person name="Briner A.E."/>
            <person name="Felis G.E."/>
            <person name="de Vos W.M."/>
            <person name="Barrangou R."/>
            <person name="Klaenhammer T.R."/>
            <person name="Caufield P.W."/>
            <person name="Cui Y."/>
            <person name="Zhang H."/>
            <person name="O'Toole P.W."/>
        </authorList>
    </citation>
    <scope>NUCLEOTIDE SEQUENCE [LARGE SCALE GENOMIC DNA]</scope>
    <source>
        <strain evidence="4 5">DSM 23365</strain>
    </source>
</reference>
<name>A0A0R2FB25_9LACO</name>
<dbReference type="EMBL" id="AYZM01000101">
    <property type="protein sequence ID" value="KRN21972.1"/>
    <property type="molecule type" value="Genomic_DNA"/>
</dbReference>
<evidence type="ECO:0000259" key="3">
    <source>
        <dbReference type="PROSITE" id="PS50977"/>
    </source>
</evidence>
<dbReference type="GO" id="GO:0003677">
    <property type="term" value="F:DNA binding"/>
    <property type="evidence" value="ECO:0007669"/>
    <property type="project" value="UniProtKB-UniRule"/>
</dbReference>
<protein>
    <recommendedName>
        <fullName evidence="3">HTH tetR-type domain-containing protein</fullName>
    </recommendedName>
</protein>
<dbReference type="AlphaFoldDB" id="A0A0R2FB25"/>
<dbReference type="Proteomes" id="UP000051442">
    <property type="component" value="Unassembled WGS sequence"/>
</dbReference>
<dbReference type="Pfam" id="PF00440">
    <property type="entry name" value="TetR_N"/>
    <property type="match status" value="1"/>
</dbReference>
<keyword evidence="5" id="KW-1185">Reference proteome</keyword>
<dbReference type="RefSeq" id="WP_057151957.1">
    <property type="nucleotide sequence ID" value="NZ_AYZM01000101.1"/>
</dbReference>
<evidence type="ECO:0000256" key="1">
    <source>
        <dbReference type="ARBA" id="ARBA00023125"/>
    </source>
</evidence>
<evidence type="ECO:0000256" key="2">
    <source>
        <dbReference type="PROSITE-ProRule" id="PRU00335"/>
    </source>
</evidence>
<keyword evidence="1 2" id="KW-0238">DNA-binding</keyword>
<feature type="DNA-binding region" description="H-T-H motif" evidence="2">
    <location>
        <begin position="30"/>
        <end position="49"/>
    </location>
</feature>
<dbReference type="PATRIC" id="fig|1423804.4.peg.920"/>
<dbReference type="SUPFAM" id="SSF46689">
    <property type="entry name" value="Homeodomain-like"/>
    <property type="match status" value="1"/>
</dbReference>